<dbReference type="Pfam" id="PF13591">
    <property type="entry name" value="MerR_2"/>
    <property type="match status" value="1"/>
</dbReference>
<reference evidence="1" key="1">
    <citation type="submission" date="2022-07" db="EMBL/GenBank/DDBJ databases">
        <title>Taxonomy of Novel Oxalotrophic and Methylotrophic Bacteria.</title>
        <authorList>
            <person name="Sahin N."/>
            <person name="Tani A."/>
        </authorList>
    </citation>
    <scope>NUCLEOTIDE SEQUENCE</scope>
    <source>
        <strain evidence="1">Y10</strain>
    </source>
</reference>
<sequence>MKTEQLISVTTFCKSHCIEPTFIHSLAKYDFVEIIINKNNEAFIAEKHLQDVERMMRLHYDLNINMEGIDAIQHLLKQIDSLQKEVITLRNKLHA</sequence>
<evidence type="ECO:0000313" key="2">
    <source>
        <dbReference type="Proteomes" id="UP001143543"/>
    </source>
</evidence>
<comment type="caution">
    <text evidence="1">The sequence shown here is derived from an EMBL/GenBank/DDBJ whole genome shotgun (WGS) entry which is preliminary data.</text>
</comment>
<protein>
    <recommendedName>
        <fullName evidence="3">MerR family transcriptional regulator</fullName>
    </recommendedName>
</protein>
<organism evidence="1 2">
    <name type="scientific">Neptunitalea lumnitzerae</name>
    <dbReference type="NCBI Taxonomy" id="2965509"/>
    <lineage>
        <taxon>Bacteria</taxon>
        <taxon>Pseudomonadati</taxon>
        <taxon>Bacteroidota</taxon>
        <taxon>Flavobacteriia</taxon>
        <taxon>Flavobacteriales</taxon>
        <taxon>Flavobacteriaceae</taxon>
        <taxon>Neptunitalea</taxon>
    </lineage>
</organism>
<gene>
    <name evidence="1" type="ORF">Y10_05660</name>
</gene>
<dbReference type="EMBL" id="BRVO01000001">
    <property type="protein sequence ID" value="GLB48198.1"/>
    <property type="molecule type" value="Genomic_DNA"/>
</dbReference>
<dbReference type="RefSeq" id="WP_281763851.1">
    <property type="nucleotide sequence ID" value="NZ_BRVO01000001.1"/>
</dbReference>
<accession>A0ABQ5MFP2</accession>
<evidence type="ECO:0000313" key="1">
    <source>
        <dbReference type="EMBL" id="GLB48198.1"/>
    </source>
</evidence>
<proteinExistence type="predicted"/>
<evidence type="ECO:0008006" key="3">
    <source>
        <dbReference type="Google" id="ProtNLM"/>
    </source>
</evidence>
<dbReference type="Gene3D" id="1.10.1660.10">
    <property type="match status" value="1"/>
</dbReference>
<dbReference type="Proteomes" id="UP001143543">
    <property type="component" value="Unassembled WGS sequence"/>
</dbReference>
<keyword evidence="2" id="KW-1185">Reference proteome</keyword>
<name>A0ABQ5MFP2_9FLAO</name>